<proteinExistence type="predicted"/>
<dbReference type="AlphaFoldDB" id="A0A0E0LSA3"/>
<accession>A0A0E0LSA3</accession>
<feature type="compositionally biased region" description="Basic and acidic residues" evidence="1">
    <location>
        <begin position="228"/>
        <end position="241"/>
    </location>
</feature>
<reference evidence="2" key="1">
    <citation type="submission" date="2015-04" db="UniProtKB">
        <authorList>
            <consortium name="EnsemblPlants"/>
        </authorList>
    </citation>
    <scope>IDENTIFICATION</scope>
</reference>
<feature type="region of interest" description="Disordered" evidence="1">
    <location>
        <begin position="204"/>
        <end position="265"/>
    </location>
</feature>
<dbReference type="InterPro" id="IPR014710">
    <property type="entry name" value="RmlC-like_jellyroll"/>
</dbReference>
<dbReference type="EnsemblPlants" id="OPUNC08G05650.1">
    <property type="protein sequence ID" value="OPUNC08G05650.1"/>
    <property type="gene ID" value="OPUNC08G05650"/>
</dbReference>
<evidence type="ECO:0000313" key="3">
    <source>
        <dbReference type="Proteomes" id="UP000026962"/>
    </source>
</evidence>
<dbReference type="STRING" id="4537.A0A0E0LSA3"/>
<dbReference type="Gramene" id="OPUNC08G05650.1">
    <property type="protein sequence ID" value="OPUNC08G05650.1"/>
    <property type="gene ID" value="OPUNC08G05650"/>
</dbReference>
<feature type="region of interest" description="Disordered" evidence="1">
    <location>
        <begin position="129"/>
        <end position="155"/>
    </location>
</feature>
<organism evidence="2">
    <name type="scientific">Oryza punctata</name>
    <name type="common">Red rice</name>
    <dbReference type="NCBI Taxonomy" id="4537"/>
    <lineage>
        <taxon>Eukaryota</taxon>
        <taxon>Viridiplantae</taxon>
        <taxon>Streptophyta</taxon>
        <taxon>Embryophyta</taxon>
        <taxon>Tracheophyta</taxon>
        <taxon>Spermatophyta</taxon>
        <taxon>Magnoliopsida</taxon>
        <taxon>Liliopsida</taxon>
        <taxon>Poales</taxon>
        <taxon>Poaceae</taxon>
        <taxon>BOP clade</taxon>
        <taxon>Oryzoideae</taxon>
        <taxon>Oryzeae</taxon>
        <taxon>Oryzinae</taxon>
        <taxon>Oryza</taxon>
    </lineage>
</organism>
<dbReference type="Gene3D" id="2.60.120.10">
    <property type="entry name" value="Jelly Rolls"/>
    <property type="match status" value="1"/>
</dbReference>
<name>A0A0E0LSA3_ORYPU</name>
<sequence length="265" mass="28962">MGKAAIIQLHQWKKEKGNNLLGGESRRNLLKVESPVPVVDWGGFSYHDFSGHKGTINTGDVQWMTAWCTRRPWRPKGHQPLLQGLTFFFLLHPFATCSPACLISSAAAMAGGADSPCRAMMLAGWSRGTRSWRATTSPPRSTSQGDRRRGPGRARACSSLQTWTSPCGQARLPVPPGWSAYFTDGEAVFGDGDARPHGEAVVKNGPFVMNRTPGRRRMWSRPGTGRLPEPRRNGFEMELRPARGGPLTLTGDGEAGDQRIPVADE</sequence>
<keyword evidence="3" id="KW-1185">Reference proteome</keyword>
<evidence type="ECO:0000313" key="2">
    <source>
        <dbReference type="EnsemblPlants" id="OPUNC08G05650.1"/>
    </source>
</evidence>
<feature type="compositionally biased region" description="Polar residues" evidence="1">
    <location>
        <begin position="129"/>
        <end position="144"/>
    </location>
</feature>
<dbReference type="HOGENOM" id="CLU_1051232_0_0_1"/>
<dbReference type="Proteomes" id="UP000026962">
    <property type="component" value="Chromosome 8"/>
</dbReference>
<evidence type="ECO:0000256" key="1">
    <source>
        <dbReference type="SAM" id="MobiDB-lite"/>
    </source>
</evidence>
<protein>
    <submittedName>
        <fullName evidence="2">Uncharacterized protein</fullName>
    </submittedName>
</protein>
<reference evidence="2" key="2">
    <citation type="submission" date="2018-05" db="EMBL/GenBank/DDBJ databases">
        <title>OpunRS2 (Oryza punctata Reference Sequence Version 2).</title>
        <authorList>
            <person name="Zhang J."/>
            <person name="Kudrna D."/>
            <person name="Lee S."/>
            <person name="Talag J."/>
            <person name="Welchert J."/>
            <person name="Wing R.A."/>
        </authorList>
    </citation>
    <scope>NUCLEOTIDE SEQUENCE [LARGE SCALE GENOMIC DNA]</scope>
</reference>